<keyword evidence="11 13" id="KW-0051">Antiviral defense</keyword>
<dbReference type="GO" id="GO:0051536">
    <property type="term" value="F:iron-sulfur cluster binding"/>
    <property type="evidence" value="ECO:0007669"/>
    <property type="project" value="UniProtKB-KW"/>
</dbReference>
<proteinExistence type="inferred from homology"/>
<reference evidence="15 16" key="1">
    <citation type="journal article" date="2012" name="Environ. Microbiol.">
        <title>The genome of the ammonia-oxidizing Candidatus Nitrososphaera gargensis: insights into metabolic versatility and environmental adaptations.</title>
        <authorList>
            <person name="Spang A."/>
            <person name="Poehlein A."/>
            <person name="Offre P."/>
            <person name="Zumbragel S."/>
            <person name="Haider S."/>
            <person name="Rychlik N."/>
            <person name="Nowka B."/>
            <person name="Schmeisser C."/>
            <person name="Lebedeva E.V."/>
            <person name="Rattei T."/>
            <person name="Bohm C."/>
            <person name="Schmid M."/>
            <person name="Galushko A."/>
            <person name="Hatzenpichler R."/>
            <person name="Weinmaier T."/>
            <person name="Daniel R."/>
            <person name="Schleper C."/>
            <person name="Spieck E."/>
            <person name="Streit W."/>
            <person name="Wagner M."/>
        </authorList>
    </citation>
    <scope>NUCLEOTIDE SEQUENCE [LARGE SCALE GENOMIC DNA]</scope>
    <source>
        <strain evidence="16">Ga9.2</strain>
    </source>
</reference>
<comment type="function">
    <text evidence="13">CRISPR (clustered regularly interspaced short palindromic repeat) is an adaptive immune system that provides protection against mobile genetic elements (viruses, transposable elements and conjugative plasmids). CRISPR clusters contain sequences complementary to antecedent mobile elements and target invading nucleic acids. CRISPR clusters are transcribed and processed into CRISPR RNA (crRNA).</text>
</comment>
<dbReference type="AlphaFoldDB" id="K0IEV6"/>
<evidence type="ECO:0000256" key="8">
    <source>
        <dbReference type="ARBA" id="ARBA00022839"/>
    </source>
</evidence>
<dbReference type="InterPro" id="IPR013343">
    <property type="entry name" value="CRISPR-assoc_prot_Cas4"/>
</dbReference>
<protein>
    <recommendedName>
        <fullName evidence="4 13">CRISPR-associated exonuclease Cas4</fullName>
        <ecNumber evidence="3 13">3.1.12.1</ecNumber>
    </recommendedName>
</protein>
<keyword evidence="5 13" id="KW-0540">Nuclease</keyword>
<evidence type="ECO:0000256" key="3">
    <source>
        <dbReference type="ARBA" id="ARBA00012768"/>
    </source>
</evidence>
<evidence type="ECO:0000256" key="2">
    <source>
        <dbReference type="ARBA" id="ARBA00009189"/>
    </source>
</evidence>
<evidence type="ECO:0000256" key="4">
    <source>
        <dbReference type="ARBA" id="ARBA00020049"/>
    </source>
</evidence>
<dbReference type="GO" id="GO:0004527">
    <property type="term" value="F:exonuclease activity"/>
    <property type="evidence" value="ECO:0007669"/>
    <property type="project" value="UniProtKB-KW"/>
</dbReference>
<keyword evidence="10 13" id="KW-0411">Iron-sulfur</keyword>
<evidence type="ECO:0000256" key="10">
    <source>
        <dbReference type="ARBA" id="ARBA00023014"/>
    </source>
</evidence>
<evidence type="ECO:0000256" key="9">
    <source>
        <dbReference type="ARBA" id="ARBA00023004"/>
    </source>
</evidence>
<keyword evidence="16" id="KW-1185">Reference proteome</keyword>
<name>K0IEV6_NITGG</name>
<sequence length="216" mass="25293">MSSSFNDEYSFNDAAENSISVTDIKHYFYCPKIIYFDKVMHADAVLSSQQEDAKKTHKEKEKKDKRRKTMFYEEQFPNCVKLFNIHMYSESLRVEGVVDCMIVNGNERIPVDYKRMFSKKGEAWTDHRFQLTAYALLLEEQYSTIVRRGFVYYLPEDKAVEVKITESMKTYLKKTVKAIQNVIESGEEPVARIPKSRCTGGCGYLWICGGIWNRRH</sequence>
<comment type="cofactor">
    <cofactor evidence="1">
        <name>[4Fe-4S] cluster</name>
        <dbReference type="ChEBI" id="CHEBI:49883"/>
    </cofactor>
</comment>
<evidence type="ECO:0000256" key="13">
    <source>
        <dbReference type="RuleBase" id="RU365022"/>
    </source>
</evidence>
<comment type="cofactor">
    <cofactor evidence="13">
        <name>iron-sulfur cluster</name>
        <dbReference type="ChEBI" id="CHEBI:30408"/>
    </cofactor>
</comment>
<evidence type="ECO:0000259" key="14">
    <source>
        <dbReference type="Pfam" id="PF01930"/>
    </source>
</evidence>
<evidence type="ECO:0000256" key="11">
    <source>
        <dbReference type="ARBA" id="ARBA00023118"/>
    </source>
</evidence>
<evidence type="ECO:0000256" key="7">
    <source>
        <dbReference type="ARBA" id="ARBA00022801"/>
    </source>
</evidence>
<dbReference type="InterPro" id="IPR011604">
    <property type="entry name" value="PDDEXK-like_dom_sf"/>
</dbReference>
<keyword evidence="9 13" id="KW-0408">Iron</keyword>
<evidence type="ECO:0000256" key="5">
    <source>
        <dbReference type="ARBA" id="ARBA00022722"/>
    </source>
</evidence>
<evidence type="ECO:0000313" key="16">
    <source>
        <dbReference type="Proteomes" id="UP000008037"/>
    </source>
</evidence>
<dbReference type="Pfam" id="PF01930">
    <property type="entry name" value="Cas_Cas4"/>
    <property type="match status" value="1"/>
</dbReference>
<dbReference type="EMBL" id="CP002408">
    <property type="protein sequence ID" value="AFU57328.1"/>
    <property type="molecule type" value="Genomic_DNA"/>
</dbReference>
<dbReference type="KEGG" id="nga:Ngar_c03800"/>
<dbReference type="GO" id="GO:0046872">
    <property type="term" value="F:metal ion binding"/>
    <property type="evidence" value="ECO:0007669"/>
    <property type="project" value="UniProtKB-KW"/>
</dbReference>
<feature type="domain" description="DUF83" evidence="14">
    <location>
        <begin position="21"/>
        <end position="208"/>
    </location>
</feature>
<evidence type="ECO:0000256" key="6">
    <source>
        <dbReference type="ARBA" id="ARBA00022723"/>
    </source>
</evidence>
<dbReference type="RefSeq" id="WP_015017875.1">
    <property type="nucleotide sequence ID" value="NC_018719.1"/>
</dbReference>
<dbReference type="GO" id="GO:0051607">
    <property type="term" value="P:defense response to virus"/>
    <property type="evidence" value="ECO:0007669"/>
    <property type="project" value="UniProtKB-KW"/>
</dbReference>
<keyword evidence="7 13" id="KW-0378">Hydrolase</keyword>
<dbReference type="Gene3D" id="3.90.320.10">
    <property type="match status" value="1"/>
</dbReference>
<evidence type="ECO:0000313" key="15">
    <source>
        <dbReference type="EMBL" id="AFU57328.1"/>
    </source>
</evidence>
<comment type="similarity">
    <text evidence="2 13">Belongs to the CRISPR-associated exonuclease Cas4 family.</text>
</comment>
<dbReference type="PANTHER" id="PTHR36531">
    <property type="entry name" value="CRISPR-ASSOCIATED EXONUCLEASE CAS4"/>
    <property type="match status" value="1"/>
</dbReference>
<comment type="cofactor">
    <cofactor evidence="13">
        <name>Mg(2+)</name>
        <dbReference type="ChEBI" id="CHEBI:18420"/>
    </cofactor>
    <cofactor evidence="13">
        <name>Mn(2+)</name>
        <dbReference type="ChEBI" id="CHEBI:29035"/>
    </cofactor>
    <text evidence="13">Mg(2+) or Mn(2+) required for ssDNA cleavage activity.</text>
</comment>
<keyword evidence="6 13" id="KW-0479">Metal-binding</keyword>
<dbReference type="GeneID" id="13796556"/>
<keyword evidence="12 13" id="KW-0464">Manganese</keyword>
<dbReference type="OrthoDB" id="26676at2157"/>
<organism evidence="15 16">
    <name type="scientific">Nitrososphaera gargensis (strain Ga9.2)</name>
    <dbReference type="NCBI Taxonomy" id="1237085"/>
    <lineage>
        <taxon>Archaea</taxon>
        <taxon>Nitrososphaerota</taxon>
        <taxon>Nitrososphaeria</taxon>
        <taxon>Nitrososphaerales</taxon>
        <taxon>Nitrososphaeraceae</taxon>
        <taxon>Nitrososphaera</taxon>
    </lineage>
</organism>
<accession>K0IEV6</accession>
<dbReference type="InterPro" id="IPR051827">
    <property type="entry name" value="Cas4_exonuclease"/>
</dbReference>
<gene>
    <name evidence="15" type="primary">cas4</name>
    <name evidence="15" type="ordered locus">Ngar_c03800</name>
</gene>
<dbReference type="InParanoid" id="K0IEV6"/>
<dbReference type="InterPro" id="IPR022765">
    <property type="entry name" value="Dna2/Cas4_DUF83"/>
</dbReference>
<keyword evidence="8 13" id="KW-0269">Exonuclease</keyword>
<dbReference type="NCBIfam" id="TIGR00372">
    <property type="entry name" value="cas4"/>
    <property type="match status" value="1"/>
</dbReference>
<dbReference type="EC" id="3.1.12.1" evidence="3 13"/>
<dbReference type="HOGENOM" id="CLU_102055_2_0_2"/>
<dbReference type="PANTHER" id="PTHR36531:SF6">
    <property type="entry name" value="DNA REPLICATION ATP-DEPENDENT HELICASE_NUCLEASE DNA2"/>
    <property type="match status" value="1"/>
</dbReference>
<evidence type="ECO:0000256" key="1">
    <source>
        <dbReference type="ARBA" id="ARBA00001966"/>
    </source>
</evidence>
<dbReference type="Proteomes" id="UP000008037">
    <property type="component" value="Chromosome"/>
</dbReference>
<evidence type="ECO:0000256" key="12">
    <source>
        <dbReference type="ARBA" id="ARBA00023211"/>
    </source>
</evidence>
<dbReference type="STRING" id="1237085.Ngar_c03800"/>